<evidence type="ECO:0000313" key="4">
    <source>
        <dbReference type="Proteomes" id="UP000672097"/>
    </source>
</evidence>
<comment type="caution">
    <text evidence="3">The sequence shown here is derived from an EMBL/GenBank/DDBJ whole genome shotgun (WGS) entry which is preliminary data.</text>
</comment>
<dbReference type="Proteomes" id="UP000672097">
    <property type="component" value="Unassembled WGS sequence"/>
</dbReference>
<evidence type="ECO:0000259" key="2">
    <source>
        <dbReference type="Pfam" id="PF13719"/>
    </source>
</evidence>
<dbReference type="Pfam" id="PF13719">
    <property type="entry name" value="Zn_ribbon_5"/>
    <property type="match status" value="1"/>
</dbReference>
<organism evidence="3 4">
    <name type="scientific">Ideonella paludis</name>
    <dbReference type="NCBI Taxonomy" id="1233411"/>
    <lineage>
        <taxon>Bacteria</taxon>
        <taxon>Pseudomonadati</taxon>
        <taxon>Pseudomonadota</taxon>
        <taxon>Betaproteobacteria</taxon>
        <taxon>Burkholderiales</taxon>
        <taxon>Sphaerotilaceae</taxon>
        <taxon>Ideonella</taxon>
    </lineage>
</organism>
<dbReference type="NCBIfam" id="TIGR02098">
    <property type="entry name" value="MJ0042_CXXC"/>
    <property type="match status" value="1"/>
</dbReference>
<feature type="region of interest" description="Disordered" evidence="1">
    <location>
        <begin position="152"/>
        <end position="176"/>
    </location>
</feature>
<keyword evidence="4" id="KW-1185">Reference proteome</keyword>
<feature type="region of interest" description="Disordered" evidence="1">
    <location>
        <begin position="188"/>
        <end position="244"/>
    </location>
</feature>
<evidence type="ECO:0000256" key="1">
    <source>
        <dbReference type="SAM" id="MobiDB-lite"/>
    </source>
</evidence>
<feature type="domain" description="Zinc finger/thioredoxin putative" evidence="2">
    <location>
        <begin position="3"/>
        <end position="39"/>
    </location>
</feature>
<protein>
    <submittedName>
        <fullName evidence="3">Zinc-ribbon and DUF3426 domain-containing protein</fullName>
    </submittedName>
</protein>
<gene>
    <name evidence="3" type="ORF">KAK11_09260</name>
</gene>
<accession>A0ABS5DWI4</accession>
<proteinExistence type="predicted"/>
<feature type="compositionally biased region" description="Basic residues" evidence="1">
    <location>
        <begin position="203"/>
        <end position="212"/>
    </location>
</feature>
<sequence length="410" mass="44836">MSLATRCPACSTTFKVVQDQLKISEGWVRCGHCQEVFNALHSLFDLHPPVPEQPPETPLRQRPSPFTDVDLAEPSIAVSAPAMAEPAPQDVALTTGAPPQTEVTWDFESARPIPTDEPLPVPEVTVEDEADTLTPPLQFAGIPQEAPAPPALAVASEEPPHARAPAPAEPPQASSYVDTAPSVFAEQDANAPQAEEAAEALPKRRRSKRRERSRADGAEPRNSTLKDPSDPRSRRRKRRRKPEFMRSVERAAHWERPGVRAVLGAASAALSLLLLLQVMLHWRDDLSAKWPITAPVLQASCQVLGCKVSPPRALERIVLDQSQLTRTAYPETLRFTADLHNTANHAVRLPALELLFSDSNGQTLVRKVILPEDLKPVPAAIDADGVWHVDTLLKVGSLKVASFSTELFYP</sequence>
<feature type="compositionally biased region" description="Low complexity" evidence="1">
    <location>
        <begin position="163"/>
        <end position="175"/>
    </location>
</feature>
<dbReference type="EMBL" id="JAGQDG010000003">
    <property type="protein sequence ID" value="MBQ0935513.1"/>
    <property type="molecule type" value="Genomic_DNA"/>
</dbReference>
<name>A0ABS5DWI4_9BURK</name>
<evidence type="ECO:0000313" key="3">
    <source>
        <dbReference type="EMBL" id="MBQ0935513.1"/>
    </source>
</evidence>
<dbReference type="InterPro" id="IPR011723">
    <property type="entry name" value="Znf/thioredoxin_put"/>
</dbReference>
<dbReference type="InterPro" id="IPR021834">
    <property type="entry name" value="DUF3426"/>
</dbReference>
<reference evidence="3 4" key="1">
    <citation type="submission" date="2021-04" db="EMBL/GenBank/DDBJ databases">
        <title>The genome sequence of type strain Ideonella paludis KCTC 32238.</title>
        <authorList>
            <person name="Liu Y."/>
        </authorList>
    </citation>
    <scope>NUCLEOTIDE SEQUENCE [LARGE SCALE GENOMIC DNA]</scope>
    <source>
        <strain evidence="3 4">KCTC 32238</strain>
    </source>
</reference>
<dbReference type="Pfam" id="PF11906">
    <property type="entry name" value="DUF3426"/>
    <property type="match status" value="1"/>
</dbReference>
<dbReference type="RefSeq" id="WP_210808979.1">
    <property type="nucleotide sequence ID" value="NZ_JAGQDG010000003.1"/>
</dbReference>